<evidence type="ECO:0008006" key="8">
    <source>
        <dbReference type="Google" id="ProtNLM"/>
    </source>
</evidence>
<reference evidence="7" key="1">
    <citation type="submission" date="2018-05" db="EMBL/GenBank/DDBJ databases">
        <authorList>
            <person name="Lanie J.A."/>
            <person name="Ng W.-L."/>
            <person name="Kazmierczak K.M."/>
            <person name="Andrzejewski T.M."/>
            <person name="Davidsen T.M."/>
            <person name="Wayne K.J."/>
            <person name="Tettelin H."/>
            <person name="Glass J.I."/>
            <person name="Rusch D."/>
            <person name="Podicherti R."/>
            <person name="Tsui H.-C.T."/>
            <person name="Winkler M.E."/>
        </authorList>
    </citation>
    <scope>NUCLEOTIDE SEQUENCE</scope>
</reference>
<evidence type="ECO:0000256" key="1">
    <source>
        <dbReference type="ARBA" id="ARBA00004651"/>
    </source>
</evidence>
<evidence type="ECO:0000256" key="4">
    <source>
        <dbReference type="ARBA" id="ARBA00022989"/>
    </source>
</evidence>
<proteinExistence type="predicted"/>
<organism evidence="7">
    <name type="scientific">marine metagenome</name>
    <dbReference type="NCBI Taxonomy" id="408172"/>
    <lineage>
        <taxon>unclassified sequences</taxon>
        <taxon>metagenomes</taxon>
        <taxon>ecological metagenomes</taxon>
    </lineage>
</organism>
<evidence type="ECO:0000256" key="3">
    <source>
        <dbReference type="ARBA" id="ARBA00022692"/>
    </source>
</evidence>
<comment type="subcellular location">
    <subcellularLocation>
        <location evidence="1">Cell membrane</location>
        <topology evidence="1">Multi-pass membrane protein</topology>
    </subcellularLocation>
</comment>
<dbReference type="GO" id="GO:0015171">
    <property type="term" value="F:amino acid transmembrane transporter activity"/>
    <property type="evidence" value="ECO:0007669"/>
    <property type="project" value="TreeGrafter"/>
</dbReference>
<evidence type="ECO:0000256" key="5">
    <source>
        <dbReference type="ARBA" id="ARBA00023136"/>
    </source>
</evidence>
<dbReference type="PANTHER" id="PTHR30086:SF16">
    <property type="entry name" value="AMINO ACID EFFLUX PERMEASE RHTB FAMILY"/>
    <property type="match status" value="1"/>
</dbReference>
<keyword evidence="4 6" id="KW-1133">Transmembrane helix</keyword>
<dbReference type="Pfam" id="PF01810">
    <property type="entry name" value="LysE"/>
    <property type="match status" value="1"/>
</dbReference>
<dbReference type="GO" id="GO:0005886">
    <property type="term" value="C:plasma membrane"/>
    <property type="evidence" value="ECO:0007669"/>
    <property type="project" value="UniProtKB-SubCell"/>
</dbReference>
<evidence type="ECO:0000256" key="6">
    <source>
        <dbReference type="SAM" id="Phobius"/>
    </source>
</evidence>
<feature type="transmembrane region" description="Helical" evidence="6">
    <location>
        <begin position="71"/>
        <end position="92"/>
    </location>
</feature>
<sequence length="203" mass="22460">MTFFLWSQFAIVCIIGAMSPGPSLAVVIRNNINYNRLAGILTSIGHGLGIGVYATLAILGLGVILQTNQTIFLIIQILGLVFLFFLGLLFIIQKNSEEKIEVNPNQLNSFLQGFSIAIINPKILIWFTAIYSQFISIEATFVFNTILVLTASIIDAIWYIIVSLLITGYGVKNFLIEKRIFIQKITGSVLVVISLSLLFKIIS</sequence>
<dbReference type="AlphaFoldDB" id="A0A382IGW3"/>
<gene>
    <name evidence="7" type="ORF">METZ01_LOCUS251321</name>
</gene>
<keyword evidence="3 6" id="KW-0812">Transmembrane</keyword>
<evidence type="ECO:0000313" key="7">
    <source>
        <dbReference type="EMBL" id="SVB98467.1"/>
    </source>
</evidence>
<name>A0A382IGW3_9ZZZZ</name>
<protein>
    <recommendedName>
        <fullName evidence="8">Lysine transporter LysE</fullName>
    </recommendedName>
</protein>
<dbReference type="PANTHER" id="PTHR30086">
    <property type="entry name" value="ARGININE EXPORTER PROTEIN ARGO"/>
    <property type="match status" value="1"/>
</dbReference>
<feature type="transmembrane region" description="Helical" evidence="6">
    <location>
        <begin position="113"/>
        <end position="135"/>
    </location>
</feature>
<feature type="transmembrane region" description="Helical" evidence="6">
    <location>
        <begin position="181"/>
        <end position="202"/>
    </location>
</feature>
<accession>A0A382IGW3</accession>
<feature type="transmembrane region" description="Helical" evidence="6">
    <location>
        <begin position="40"/>
        <end position="65"/>
    </location>
</feature>
<feature type="transmembrane region" description="Helical" evidence="6">
    <location>
        <begin position="6"/>
        <end position="28"/>
    </location>
</feature>
<keyword evidence="5 6" id="KW-0472">Membrane</keyword>
<evidence type="ECO:0000256" key="2">
    <source>
        <dbReference type="ARBA" id="ARBA00022475"/>
    </source>
</evidence>
<keyword evidence="2" id="KW-1003">Cell membrane</keyword>
<dbReference type="EMBL" id="UINC01067111">
    <property type="protein sequence ID" value="SVB98467.1"/>
    <property type="molecule type" value="Genomic_DNA"/>
</dbReference>
<dbReference type="InterPro" id="IPR001123">
    <property type="entry name" value="LeuE-type"/>
</dbReference>
<feature type="transmembrane region" description="Helical" evidence="6">
    <location>
        <begin position="141"/>
        <end position="169"/>
    </location>
</feature>